<dbReference type="EMBL" id="CM042023">
    <property type="protein sequence ID" value="KAI3813730.1"/>
    <property type="molecule type" value="Genomic_DNA"/>
</dbReference>
<comment type="caution">
    <text evidence="1">The sequence shown here is derived from an EMBL/GenBank/DDBJ whole genome shotgun (WGS) entry which is preliminary data.</text>
</comment>
<proteinExistence type="predicted"/>
<name>A0ACB9J1S7_9ASTR</name>
<reference evidence="1 2" key="2">
    <citation type="journal article" date="2022" name="Mol. Ecol. Resour.">
        <title>The genomes of chicory, endive, great burdock and yacon provide insights into Asteraceae paleo-polyploidization history and plant inulin production.</title>
        <authorList>
            <person name="Fan W."/>
            <person name="Wang S."/>
            <person name="Wang H."/>
            <person name="Wang A."/>
            <person name="Jiang F."/>
            <person name="Liu H."/>
            <person name="Zhao H."/>
            <person name="Xu D."/>
            <person name="Zhang Y."/>
        </authorList>
    </citation>
    <scope>NUCLEOTIDE SEQUENCE [LARGE SCALE GENOMIC DNA]</scope>
    <source>
        <strain evidence="2">cv. Yunnan</strain>
        <tissue evidence="1">Leaves</tissue>
    </source>
</reference>
<protein>
    <submittedName>
        <fullName evidence="1">Uncharacterized protein</fullName>
    </submittedName>
</protein>
<keyword evidence="2" id="KW-1185">Reference proteome</keyword>
<evidence type="ECO:0000313" key="1">
    <source>
        <dbReference type="EMBL" id="KAI3813730.1"/>
    </source>
</evidence>
<organism evidence="1 2">
    <name type="scientific">Smallanthus sonchifolius</name>
    <dbReference type="NCBI Taxonomy" id="185202"/>
    <lineage>
        <taxon>Eukaryota</taxon>
        <taxon>Viridiplantae</taxon>
        <taxon>Streptophyta</taxon>
        <taxon>Embryophyta</taxon>
        <taxon>Tracheophyta</taxon>
        <taxon>Spermatophyta</taxon>
        <taxon>Magnoliopsida</taxon>
        <taxon>eudicotyledons</taxon>
        <taxon>Gunneridae</taxon>
        <taxon>Pentapetalae</taxon>
        <taxon>asterids</taxon>
        <taxon>campanulids</taxon>
        <taxon>Asterales</taxon>
        <taxon>Asteraceae</taxon>
        <taxon>Asteroideae</taxon>
        <taxon>Heliantheae alliance</taxon>
        <taxon>Millerieae</taxon>
        <taxon>Smallanthus</taxon>
    </lineage>
</organism>
<evidence type="ECO:0000313" key="2">
    <source>
        <dbReference type="Proteomes" id="UP001056120"/>
    </source>
</evidence>
<gene>
    <name evidence="1" type="ORF">L1987_18461</name>
</gene>
<sequence length="338" mass="37638">MHFTVPIAGAVLNPINTRLDAKNIATILRHSEAKIFFVDYEYIPIASVALRLLVAGSKDNSLDLQREDLEDEWDAISLNYTSGTTSDPKGVVTHMCCAPVVLNIHLEAQPLEHCKMTSKVNILTSGVPPPVPLLEKMEDLGFDIMHTYGLTEAIGPALVCEWQSEWNQLPRDQQARLKARQGVSIITLADINVKNKKTMNSVPHDGKTMGEIVLRGSSIMKGYLKDKKATVNTFQNGWLLTGDVGVIHPDRYVEIKDRSKDVIISGGENISSVELELVLFKHPAILEAAVVAMPHPRWGERPCAFVVLNSTGDVTETEIFACCTKHMRSLWFRKRWSL</sequence>
<accession>A0ACB9J1S7</accession>
<reference evidence="2" key="1">
    <citation type="journal article" date="2022" name="Mol. Ecol. Resour.">
        <title>The genomes of chicory, endive, great burdock and yacon provide insights into Asteraceae palaeo-polyploidization history and plant inulin production.</title>
        <authorList>
            <person name="Fan W."/>
            <person name="Wang S."/>
            <person name="Wang H."/>
            <person name="Wang A."/>
            <person name="Jiang F."/>
            <person name="Liu H."/>
            <person name="Zhao H."/>
            <person name="Xu D."/>
            <person name="Zhang Y."/>
        </authorList>
    </citation>
    <scope>NUCLEOTIDE SEQUENCE [LARGE SCALE GENOMIC DNA]</scope>
    <source>
        <strain evidence="2">cv. Yunnan</strain>
    </source>
</reference>
<dbReference type="Proteomes" id="UP001056120">
    <property type="component" value="Linkage Group LG06"/>
</dbReference>